<dbReference type="PROSITE" id="PS50206">
    <property type="entry name" value="RHODANESE_3"/>
    <property type="match status" value="1"/>
</dbReference>
<evidence type="ECO:0000313" key="3">
    <source>
        <dbReference type="EMBL" id="WEJ61656.1"/>
    </source>
</evidence>
<dbReference type="Pfam" id="PF00581">
    <property type="entry name" value="Rhodanese"/>
    <property type="match status" value="1"/>
</dbReference>
<feature type="signal peptide" evidence="1">
    <location>
        <begin position="1"/>
        <end position="20"/>
    </location>
</feature>
<dbReference type="CDD" id="cd00158">
    <property type="entry name" value="RHOD"/>
    <property type="match status" value="1"/>
</dbReference>
<feature type="domain" description="Rhodanese" evidence="2">
    <location>
        <begin position="105"/>
        <end position="221"/>
    </location>
</feature>
<dbReference type="SUPFAM" id="SSF52821">
    <property type="entry name" value="Rhodanese/Cell cycle control phosphatase"/>
    <property type="match status" value="1"/>
</dbReference>
<dbReference type="InterPro" id="IPR036873">
    <property type="entry name" value="Rhodanese-like_dom_sf"/>
</dbReference>
<feature type="chain" id="PRO_5046487522" evidence="1">
    <location>
        <begin position="21"/>
        <end position="222"/>
    </location>
</feature>
<gene>
    <name evidence="3" type="ORF">NR989_06465</name>
</gene>
<organism evidence="3 4">
    <name type="scientific">Thiomicrorhabdus lithotrophica</name>
    <dbReference type="NCBI Taxonomy" id="2949997"/>
    <lineage>
        <taxon>Bacteria</taxon>
        <taxon>Pseudomonadati</taxon>
        <taxon>Pseudomonadota</taxon>
        <taxon>Gammaproteobacteria</taxon>
        <taxon>Thiotrichales</taxon>
        <taxon>Piscirickettsiaceae</taxon>
        <taxon>Thiomicrorhabdus</taxon>
    </lineage>
</organism>
<dbReference type="Gene3D" id="3.40.250.10">
    <property type="entry name" value="Rhodanese-like domain"/>
    <property type="match status" value="1"/>
</dbReference>
<dbReference type="EMBL" id="CP102381">
    <property type="protein sequence ID" value="WEJ61656.1"/>
    <property type="molecule type" value="Genomic_DNA"/>
</dbReference>
<evidence type="ECO:0000256" key="1">
    <source>
        <dbReference type="SAM" id="SignalP"/>
    </source>
</evidence>
<dbReference type="Proteomes" id="UP001222275">
    <property type="component" value="Chromosome"/>
</dbReference>
<proteinExistence type="predicted"/>
<dbReference type="InterPro" id="IPR001763">
    <property type="entry name" value="Rhodanese-like_dom"/>
</dbReference>
<protein>
    <submittedName>
        <fullName evidence="3">Rhodanese-like domain-containing protein</fullName>
    </submittedName>
</protein>
<name>A0ABY8C6R1_9GAMM</name>
<accession>A0ABY8C6R1</accession>
<dbReference type="SMART" id="SM00450">
    <property type="entry name" value="RHOD"/>
    <property type="match status" value="1"/>
</dbReference>
<evidence type="ECO:0000313" key="4">
    <source>
        <dbReference type="Proteomes" id="UP001222275"/>
    </source>
</evidence>
<keyword evidence="4" id="KW-1185">Reference proteome</keyword>
<evidence type="ECO:0000259" key="2">
    <source>
        <dbReference type="PROSITE" id="PS50206"/>
    </source>
</evidence>
<reference evidence="3 4" key="1">
    <citation type="submission" date="2022-06" db="EMBL/GenBank/DDBJ databases">
        <title>Thiomicrohabdus sp. nov, an obligately chemolithoautotrophic, sulfur-oxidizing bacterium isolated from beach of Guanyin Mountain. Amoy.</title>
        <authorList>
            <person name="Zhu H."/>
        </authorList>
    </citation>
    <scope>NUCLEOTIDE SEQUENCE [LARGE SCALE GENOMIC DNA]</scope>
    <source>
        <strain evidence="3 4">XGS-01</strain>
    </source>
</reference>
<keyword evidence="1" id="KW-0732">Signal</keyword>
<sequence length="222" mass="24788">MTHMIRLVLTLFLFIFSAQAYSVENKKSELKVKIDSNLPSVTVMHKGRPLVIQRNQNSDNTIVKDFALTSRACPPFCVQPMTVLPGVKTIGELELLDFLKRKSDGDKSLLIIDSRTPDWVAKGTIPGSINIPWTELFRNASTYEPFAVEGILTLRFGAVVDQGIWDFTNAKELVMFCNGPWCGQSPTNIKTLVSMGYPAHKIHWYRGGMQAWNGLGLTTVTP</sequence>
<dbReference type="RefSeq" id="WP_275593915.1">
    <property type="nucleotide sequence ID" value="NZ_CP102381.1"/>
</dbReference>